<protein>
    <recommendedName>
        <fullName evidence="6">Ribosomal RNA large subunit methyltransferase J</fullName>
        <ecNumber evidence="6">2.1.1.266</ecNumber>
    </recommendedName>
    <alternativeName>
        <fullName evidence="6">23S rRNA (adenine(2030)-N6)-methyltransferase</fullName>
    </alternativeName>
    <alternativeName>
        <fullName evidence="6">23S rRNA m6A2030 methyltransferase</fullName>
    </alternativeName>
</protein>
<feature type="binding site" evidence="6">
    <location>
        <position position="118"/>
    </location>
    <ligand>
        <name>S-adenosyl-L-methionine</name>
        <dbReference type="ChEBI" id="CHEBI:59789"/>
    </ligand>
</feature>
<gene>
    <name evidence="6 8" type="primary">rlmJ</name>
    <name evidence="8" type="ORF">Azoinq_00840</name>
</gene>
<name>A0A975SNT1_9RHOO</name>
<keyword evidence="9" id="KW-1185">Reference proteome</keyword>
<sequence length="369" mass="40714">MLSYRHAFHAGNHADVLKHLILVQLLRYMVQKDKPFLVVDTHAGAGGYSLESDYATKLGEFAGGIGRLWQRKDLPEAVAAYVDLVRRFNRNDRLRFYPGSPWISWQLLRPQDRMRVFELHSTDSPLLAKTLAEGKQQIQITAGDGFAGLRAALPPPSRRGLVLIDPSYELKSDYHDVVQAVQEGLVRFATGTFAIWYPLVAKVEAHRLPEKLAHLPAHRWLNVTLSVHKPANDGFGMAGSGMFIVNPPYTLETTLRETLPWLTQALAQDDHAQFTLEGGENPVPTARKARPDEYSLEATPPRQAPVGAKPGAPRRPPIHPFAFPGAKAEEGRGPKRPAAPGRSGAKPGTSEAKPRPRSQGPATNSRKKP</sequence>
<evidence type="ECO:0000313" key="8">
    <source>
        <dbReference type="EMBL" id="QWT49199.1"/>
    </source>
</evidence>
<feature type="region of interest" description="Disordered" evidence="7">
    <location>
        <begin position="275"/>
        <end position="369"/>
    </location>
</feature>
<keyword evidence="2 6" id="KW-0489">Methyltransferase</keyword>
<comment type="function">
    <text evidence="6">Specifically methylates the adenine in position 2030 of 23S rRNA.</text>
</comment>
<evidence type="ECO:0000256" key="4">
    <source>
        <dbReference type="ARBA" id="ARBA00022691"/>
    </source>
</evidence>
<feature type="active site" description="Proton acceptor" evidence="6">
    <location>
        <position position="165"/>
    </location>
</feature>
<dbReference type="HAMAP" id="MF_00934">
    <property type="entry name" value="23SrRNA_methyltr_J"/>
    <property type="match status" value="1"/>
</dbReference>
<feature type="binding site" evidence="6">
    <location>
        <begin position="144"/>
        <end position="145"/>
    </location>
    <ligand>
        <name>S-adenosyl-L-methionine</name>
        <dbReference type="ChEBI" id="CHEBI:59789"/>
    </ligand>
</feature>
<feature type="site" description="Interaction with substrate rRNA" evidence="6">
    <location>
        <position position="4"/>
    </location>
</feature>
<feature type="binding site" evidence="6">
    <location>
        <position position="19"/>
    </location>
    <ligand>
        <name>S-adenosyl-L-methionine</name>
        <dbReference type="ChEBI" id="CHEBI:59789"/>
    </ligand>
</feature>
<organism evidence="8 9">
    <name type="scientific">Azospira inquinata</name>
    <dbReference type="NCBI Taxonomy" id="2785627"/>
    <lineage>
        <taxon>Bacteria</taxon>
        <taxon>Pseudomonadati</taxon>
        <taxon>Pseudomonadota</taxon>
        <taxon>Betaproteobacteria</taxon>
        <taxon>Rhodocyclales</taxon>
        <taxon>Rhodocyclaceae</taxon>
        <taxon>Azospira</taxon>
    </lineage>
</organism>
<keyword evidence="4 6" id="KW-0949">S-adenosyl-L-methionine</keyword>
<dbReference type="FunFam" id="3.40.50.150:FF:000037">
    <property type="entry name" value="Ribosomal RNA large subunit methyltransferase J"/>
    <property type="match status" value="1"/>
</dbReference>
<feature type="binding site" evidence="6">
    <location>
        <position position="100"/>
    </location>
    <ligand>
        <name>S-adenosyl-L-methionine</name>
        <dbReference type="ChEBI" id="CHEBI:59789"/>
    </ligand>
</feature>
<evidence type="ECO:0000256" key="7">
    <source>
        <dbReference type="SAM" id="MobiDB-lite"/>
    </source>
</evidence>
<accession>A0A975SNT1</accession>
<dbReference type="PANTHER" id="PTHR37426">
    <property type="entry name" value="RIBOSOMAL RNA LARGE SUBUNIT METHYLTRANSFERASE J"/>
    <property type="match status" value="1"/>
</dbReference>
<dbReference type="Proteomes" id="UP000683428">
    <property type="component" value="Chromosome"/>
</dbReference>
<dbReference type="KEGG" id="aiq:Azoinq_00840"/>
<feature type="compositionally biased region" description="Polar residues" evidence="7">
    <location>
        <begin position="360"/>
        <end position="369"/>
    </location>
</feature>
<dbReference type="GO" id="GO:0005829">
    <property type="term" value="C:cytosol"/>
    <property type="evidence" value="ECO:0007669"/>
    <property type="project" value="TreeGrafter"/>
</dbReference>
<dbReference type="Pfam" id="PF04378">
    <property type="entry name" value="RsmJ"/>
    <property type="match status" value="1"/>
</dbReference>
<dbReference type="GO" id="GO:0036307">
    <property type="term" value="F:23S rRNA (adenine(2030)-N(6))-methyltransferase activity"/>
    <property type="evidence" value="ECO:0007669"/>
    <property type="project" value="UniProtKB-UniRule"/>
</dbReference>
<dbReference type="GO" id="GO:0070475">
    <property type="term" value="P:rRNA base methylation"/>
    <property type="evidence" value="ECO:0007669"/>
    <property type="project" value="UniProtKB-UniRule"/>
</dbReference>
<comment type="catalytic activity">
    <reaction evidence="6">
        <text>adenosine(2030) in 23S rRNA + S-adenosyl-L-methionine = N(6)-methyladenosine(2030) in 23S rRNA + S-adenosyl-L-homocysteine + H(+)</text>
        <dbReference type="Rhea" id="RHEA:43736"/>
        <dbReference type="Rhea" id="RHEA-COMP:10668"/>
        <dbReference type="Rhea" id="RHEA-COMP:10669"/>
        <dbReference type="ChEBI" id="CHEBI:15378"/>
        <dbReference type="ChEBI" id="CHEBI:57856"/>
        <dbReference type="ChEBI" id="CHEBI:59789"/>
        <dbReference type="ChEBI" id="CHEBI:74411"/>
        <dbReference type="ChEBI" id="CHEBI:74449"/>
        <dbReference type="EC" id="2.1.1.266"/>
    </reaction>
</comment>
<dbReference type="GO" id="GO:0003723">
    <property type="term" value="F:RNA binding"/>
    <property type="evidence" value="ECO:0007669"/>
    <property type="project" value="UniProtKB-UniRule"/>
</dbReference>
<dbReference type="InterPro" id="IPR007473">
    <property type="entry name" value="RlmJ"/>
</dbReference>
<dbReference type="RefSeq" id="WP_216127850.1">
    <property type="nucleotide sequence ID" value="NZ_CP064782.1"/>
</dbReference>
<evidence type="ECO:0000256" key="2">
    <source>
        <dbReference type="ARBA" id="ARBA00022603"/>
    </source>
</evidence>
<feature type="binding site" evidence="6">
    <location>
        <position position="42"/>
    </location>
    <ligand>
        <name>S-adenosyl-L-methionine</name>
        <dbReference type="ChEBI" id="CHEBI:59789"/>
    </ligand>
</feature>
<feature type="binding site" evidence="6">
    <location>
        <position position="165"/>
    </location>
    <ligand>
        <name>S-adenosyl-L-methionine</name>
        <dbReference type="ChEBI" id="CHEBI:59789"/>
    </ligand>
</feature>
<dbReference type="EMBL" id="CP064782">
    <property type="protein sequence ID" value="QWT49199.1"/>
    <property type="molecule type" value="Genomic_DNA"/>
</dbReference>
<comment type="subunit">
    <text evidence="6">Monomer.</text>
</comment>
<dbReference type="PANTHER" id="PTHR37426:SF1">
    <property type="entry name" value="RIBOSOMAL RNA LARGE SUBUNIT METHYLTRANSFERASE J"/>
    <property type="match status" value="1"/>
</dbReference>
<keyword evidence="5 6" id="KW-0694">RNA-binding</keyword>
<reference evidence="8" key="1">
    <citation type="submission" date="2020-11" db="EMBL/GenBank/DDBJ databases">
        <title>Azospira inquinata sp. nov.</title>
        <authorList>
            <person name="Moe W.M."/>
            <person name="Mikes M.C."/>
        </authorList>
    </citation>
    <scope>NUCLEOTIDE SEQUENCE</scope>
    <source>
        <strain evidence="8">Azo-3</strain>
    </source>
</reference>
<comment type="similarity">
    <text evidence="6">Belongs to the RlmJ family.</text>
</comment>
<keyword evidence="1 6" id="KW-0698">rRNA processing</keyword>
<evidence type="ECO:0000313" key="9">
    <source>
        <dbReference type="Proteomes" id="UP000683428"/>
    </source>
</evidence>
<proteinExistence type="inferred from homology"/>
<dbReference type="AlphaFoldDB" id="A0A975SNT1"/>
<evidence type="ECO:0000256" key="6">
    <source>
        <dbReference type="HAMAP-Rule" id="MF_00934"/>
    </source>
</evidence>
<evidence type="ECO:0000256" key="1">
    <source>
        <dbReference type="ARBA" id="ARBA00022552"/>
    </source>
</evidence>
<dbReference type="EC" id="2.1.1.266" evidence="6"/>
<evidence type="ECO:0000256" key="3">
    <source>
        <dbReference type="ARBA" id="ARBA00022679"/>
    </source>
</evidence>
<evidence type="ECO:0000256" key="5">
    <source>
        <dbReference type="ARBA" id="ARBA00022884"/>
    </source>
</evidence>
<keyword evidence="3 6" id="KW-0808">Transferase</keyword>